<gene>
    <name evidence="6" type="primary">rlmF</name>
    <name evidence="7" type="ORF">BAL341_1604</name>
</gene>
<sequence>MSTATLLHPRNLHQGRYDFAALTAALPQLQRYICLNPVGEQTIDFSDSNAVLALNQALLALYYNVKLWQLPPGYLCPPIPGRADYVHYLADLLARSVATLPEGKQVKLLDIGTGANVIYPIIASQSYGWQVYGSDIDPVAVKTASLIVASNPALRSHVRVVQQREERAIFSGVIESGQRFELTMCNPPFFASEQEAQAASSRKWANLGKVAQGYQRNFSGQQHELWCAGGELAFISQMITESQLFKQQVCWFTSLVSQQKHVGTLQKLLRSVGAQQTEVITMRQGQKVSRFLAWSYLTPAQQQQW</sequence>
<comment type="subcellular location">
    <subcellularLocation>
        <location evidence="6">Cytoplasm</location>
    </subcellularLocation>
</comment>
<comment type="function">
    <text evidence="6">Specifically methylates the adenine in position 1618 of 23S rRNA.</text>
</comment>
<evidence type="ECO:0000256" key="1">
    <source>
        <dbReference type="ARBA" id="ARBA00022490"/>
    </source>
</evidence>
<dbReference type="NCBIfam" id="NF008725">
    <property type="entry name" value="PRK11727.1"/>
    <property type="match status" value="1"/>
</dbReference>
<dbReference type="EC" id="2.1.1.181" evidence="6"/>
<organism evidence="7">
    <name type="scientific">Rheinheimera sp. BAL341</name>
    <dbReference type="NCBI Taxonomy" id="1708203"/>
    <lineage>
        <taxon>Bacteria</taxon>
        <taxon>Pseudomonadati</taxon>
        <taxon>Pseudomonadota</taxon>
        <taxon>Gammaproteobacteria</taxon>
        <taxon>Chromatiales</taxon>
        <taxon>Chromatiaceae</taxon>
        <taxon>Rheinheimera</taxon>
    </lineage>
</organism>
<dbReference type="GO" id="GO:0052907">
    <property type="term" value="F:23S rRNA (adenine(1618)-N(6))-methyltransferase activity"/>
    <property type="evidence" value="ECO:0007669"/>
    <property type="project" value="UniProtKB-EC"/>
</dbReference>
<keyword evidence="2 6" id="KW-0698">rRNA processing</keyword>
<dbReference type="InterPro" id="IPR016909">
    <property type="entry name" value="rRNA_lsu_MeTfrase_F"/>
</dbReference>
<evidence type="ECO:0000256" key="3">
    <source>
        <dbReference type="ARBA" id="ARBA00022603"/>
    </source>
</evidence>
<evidence type="ECO:0000256" key="4">
    <source>
        <dbReference type="ARBA" id="ARBA00022679"/>
    </source>
</evidence>
<protein>
    <recommendedName>
        <fullName evidence="6">Ribosomal RNA large subunit methyltransferase F</fullName>
        <ecNumber evidence="6">2.1.1.181</ecNumber>
    </recommendedName>
    <alternativeName>
        <fullName evidence="6">23S rRNA mA1618 methyltransferase</fullName>
    </alternativeName>
    <alternativeName>
        <fullName evidence="6">rRNA adenine N-6-methyltransferase</fullName>
    </alternativeName>
</protein>
<keyword evidence="4 6" id="KW-0808">Transferase</keyword>
<evidence type="ECO:0000256" key="6">
    <source>
        <dbReference type="HAMAP-Rule" id="MF_01848"/>
    </source>
</evidence>
<dbReference type="CDD" id="cd02440">
    <property type="entry name" value="AdoMet_MTases"/>
    <property type="match status" value="1"/>
</dbReference>
<dbReference type="PANTHER" id="PTHR13393">
    <property type="entry name" value="SAM-DEPENDENT METHYLTRANSFERASE"/>
    <property type="match status" value="1"/>
</dbReference>
<proteinExistence type="inferred from homology"/>
<dbReference type="InterPro" id="IPR010286">
    <property type="entry name" value="METTL16/RlmF"/>
</dbReference>
<comment type="similarity">
    <text evidence="6">Belongs to the methyltransferase superfamily. METTL16/RlmF family.</text>
</comment>
<evidence type="ECO:0000256" key="5">
    <source>
        <dbReference type="ARBA" id="ARBA00022691"/>
    </source>
</evidence>
<dbReference type="Gene3D" id="3.40.50.150">
    <property type="entry name" value="Vaccinia Virus protein VP39"/>
    <property type="match status" value="1"/>
</dbReference>
<dbReference type="AlphaFoldDB" id="A0A486XNP9"/>
<dbReference type="PANTHER" id="PTHR13393:SF0">
    <property type="entry name" value="RNA N6-ADENOSINE-METHYLTRANSFERASE METTL16"/>
    <property type="match status" value="1"/>
</dbReference>
<dbReference type="GO" id="GO:0005737">
    <property type="term" value="C:cytoplasm"/>
    <property type="evidence" value="ECO:0007669"/>
    <property type="project" value="UniProtKB-SubCell"/>
</dbReference>
<name>A0A486XNP9_9GAMM</name>
<keyword evidence="3 6" id="KW-0489">Methyltransferase</keyword>
<dbReference type="InterPro" id="IPR029063">
    <property type="entry name" value="SAM-dependent_MTases_sf"/>
</dbReference>
<evidence type="ECO:0000256" key="2">
    <source>
        <dbReference type="ARBA" id="ARBA00022552"/>
    </source>
</evidence>
<accession>A0A486XNP9</accession>
<reference evidence="7" key="1">
    <citation type="submission" date="2019-04" db="EMBL/GenBank/DDBJ databases">
        <authorList>
            <person name="Brambilla D."/>
        </authorList>
    </citation>
    <scope>NUCLEOTIDE SEQUENCE</scope>
    <source>
        <strain evidence="7">BAL1</strain>
    </source>
</reference>
<dbReference type="HAMAP" id="MF_01848">
    <property type="entry name" value="23SrRNA_methyltr_F"/>
    <property type="match status" value="1"/>
</dbReference>
<comment type="catalytic activity">
    <reaction evidence="6">
        <text>adenosine(1618) in 23S rRNA + S-adenosyl-L-methionine = N(6)-methyladenosine(1618) in 23S rRNA + S-adenosyl-L-homocysteine + H(+)</text>
        <dbReference type="Rhea" id="RHEA:16497"/>
        <dbReference type="Rhea" id="RHEA-COMP:10229"/>
        <dbReference type="Rhea" id="RHEA-COMP:10231"/>
        <dbReference type="ChEBI" id="CHEBI:15378"/>
        <dbReference type="ChEBI" id="CHEBI:57856"/>
        <dbReference type="ChEBI" id="CHEBI:59789"/>
        <dbReference type="ChEBI" id="CHEBI:74411"/>
        <dbReference type="ChEBI" id="CHEBI:74449"/>
        <dbReference type="EC" id="2.1.1.181"/>
    </reaction>
</comment>
<keyword evidence="5 6" id="KW-0949">S-adenosyl-L-methionine</keyword>
<dbReference type="Pfam" id="PF05971">
    <property type="entry name" value="Methyltransf_10"/>
    <property type="match status" value="1"/>
</dbReference>
<dbReference type="SUPFAM" id="SSF53335">
    <property type="entry name" value="S-adenosyl-L-methionine-dependent methyltransferases"/>
    <property type="match status" value="1"/>
</dbReference>
<evidence type="ECO:0000313" key="7">
    <source>
        <dbReference type="EMBL" id="VHO03808.1"/>
    </source>
</evidence>
<dbReference type="EMBL" id="CAAJGR010000087">
    <property type="protein sequence ID" value="VHO03808.1"/>
    <property type="molecule type" value="Genomic_DNA"/>
</dbReference>
<keyword evidence="1 6" id="KW-0963">Cytoplasm</keyword>
<dbReference type="PIRSF" id="PIRSF029038">
    <property type="entry name" value="Mtase_YbiN_prd"/>
    <property type="match status" value="1"/>
</dbReference>
<dbReference type="GO" id="GO:0070475">
    <property type="term" value="P:rRNA base methylation"/>
    <property type="evidence" value="ECO:0007669"/>
    <property type="project" value="TreeGrafter"/>
</dbReference>